<evidence type="ECO:0000313" key="2">
    <source>
        <dbReference type="EMBL" id="RIX28607.1"/>
    </source>
</evidence>
<name>A0A3A1U430_9MICO</name>
<accession>A0A3A1U430</accession>
<comment type="caution">
    <text evidence="2">The sequence shown here is derived from an EMBL/GenBank/DDBJ whole genome shotgun (WGS) entry which is preliminary data.</text>
</comment>
<evidence type="ECO:0000256" key="1">
    <source>
        <dbReference type="SAM" id="Phobius"/>
    </source>
</evidence>
<sequence>MQGTTIQRPSPVHHDGARVWDLSSATGSRTLPRARPNHAGAIAAAFGVAALLALAVPSGDGVTRLFIVIGLGAIAALVGFSALRRRQTIAALLLAVVGIAAPAIAIACVVLQSAQTPATVTSAIVQRATLQPDSSALIPTREFDGLPTDERDAMKAFVSATAQQIQSLHGAWAPLPHGLQNANGTLVESDGLFRGTALGGLPSGARLAYEVSTDGTAFRISIASAKHPDARIWADRGLQILTNG</sequence>
<reference evidence="3" key="1">
    <citation type="submission" date="2018-09" db="EMBL/GenBank/DDBJ databases">
        <authorList>
            <person name="Kim I."/>
        </authorList>
    </citation>
    <scope>NUCLEOTIDE SEQUENCE [LARGE SCALE GENOMIC DNA]</scope>
    <source>
        <strain evidence="3">DD4a</strain>
    </source>
</reference>
<keyword evidence="1" id="KW-1133">Transmembrane helix</keyword>
<feature type="transmembrane region" description="Helical" evidence="1">
    <location>
        <begin position="90"/>
        <end position="112"/>
    </location>
</feature>
<dbReference type="Proteomes" id="UP000265742">
    <property type="component" value="Unassembled WGS sequence"/>
</dbReference>
<keyword evidence="1" id="KW-0812">Transmembrane</keyword>
<dbReference type="EMBL" id="QXTG01000002">
    <property type="protein sequence ID" value="RIX28607.1"/>
    <property type="molecule type" value="Genomic_DNA"/>
</dbReference>
<feature type="transmembrane region" description="Helical" evidence="1">
    <location>
        <begin position="39"/>
        <end position="56"/>
    </location>
</feature>
<gene>
    <name evidence="2" type="ORF">D1781_14450</name>
</gene>
<feature type="transmembrane region" description="Helical" evidence="1">
    <location>
        <begin position="62"/>
        <end position="83"/>
    </location>
</feature>
<dbReference type="OrthoDB" id="9843519at2"/>
<organism evidence="2 3">
    <name type="scientific">Amnibacterium setariae</name>
    <dbReference type="NCBI Taxonomy" id="2306585"/>
    <lineage>
        <taxon>Bacteria</taxon>
        <taxon>Bacillati</taxon>
        <taxon>Actinomycetota</taxon>
        <taxon>Actinomycetes</taxon>
        <taxon>Micrococcales</taxon>
        <taxon>Microbacteriaceae</taxon>
        <taxon>Amnibacterium</taxon>
    </lineage>
</organism>
<protein>
    <submittedName>
        <fullName evidence="2">Uncharacterized protein</fullName>
    </submittedName>
</protein>
<keyword evidence="1" id="KW-0472">Membrane</keyword>
<dbReference type="RefSeq" id="WP_119482917.1">
    <property type="nucleotide sequence ID" value="NZ_QXTG01000002.1"/>
</dbReference>
<dbReference type="AlphaFoldDB" id="A0A3A1U430"/>
<evidence type="ECO:0000313" key="3">
    <source>
        <dbReference type="Proteomes" id="UP000265742"/>
    </source>
</evidence>
<keyword evidence="3" id="KW-1185">Reference proteome</keyword>
<proteinExistence type="predicted"/>